<dbReference type="GO" id="GO:0000166">
    <property type="term" value="F:nucleotide binding"/>
    <property type="evidence" value="ECO:0007669"/>
    <property type="project" value="UniProtKB-KW"/>
</dbReference>
<evidence type="ECO:0000256" key="1">
    <source>
        <dbReference type="ARBA" id="ARBA00000085"/>
    </source>
</evidence>
<dbReference type="InterPro" id="IPR013655">
    <property type="entry name" value="PAS_fold_3"/>
</dbReference>
<keyword evidence="15" id="KW-0472">Membrane</keyword>
<feature type="domain" description="Histidine kinase" evidence="17">
    <location>
        <begin position="1165"/>
        <end position="1398"/>
    </location>
</feature>
<dbReference type="Pfam" id="PF00512">
    <property type="entry name" value="HisKA"/>
    <property type="match status" value="1"/>
</dbReference>
<evidence type="ECO:0000259" key="17">
    <source>
        <dbReference type="PROSITE" id="PS50109"/>
    </source>
</evidence>
<comment type="similarity">
    <text evidence="3">In the N-terminal section; belongs to the phytochrome family.</text>
</comment>
<dbReference type="PRINTS" id="PR00344">
    <property type="entry name" value="BCTRLSENSOR"/>
</dbReference>
<feature type="domain" description="Phytochrome chromophore attachment site" evidence="16">
    <location>
        <begin position="811"/>
        <end position="947"/>
    </location>
</feature>
<organism evidence="20">
    <name type="scientific">Oscillatoriales cyanobacterium SpSt-418</name>
    <dbReference type="NCBI Taxonomy" id="2282169"/>
    <lineage>
        <taxon>Bacteria</taxon>
        <taxon>Bacillati</taxon>
        <taxon>Cyanobacteriota</taxon>
        <taxon>Cyanophyceae</taxon>
        <taxon>Oscillatoriophycideae</taxon>
        <taxon>Oscillatoriales</taxon>
    </lineage>
</organism>
<evidence type="ECO:0000259" key="19">
    <source>
        <dbReference type="PROSITE" id="PS50113"/>
    </source>
</evidence>
<feature type="domain" description="PAS" evidence="18">
    <location>
        <begin position="421"/>
        <end position="472"/>
    </location>
</feature>
<dbReference type="InterPro" id="IPR035965">
    <property type="entry name" value="PAS-like_dom_sf"/>
</dbReference>
<evidence type="ECO:0000256" key="11">
    <source>
        <dbReference type="ARBA" id="ARBA00022741"/>
    </source>
</evidence>
<dbReference type="Gene3D" id="3.30.450.40">
    <property type="match status" value="2"/>
</dbReference>
<feature type="domain" description="PAS" evidence="18">
    <location>
        <begin position="59"/>
        <end position="108"/>
    </location>
</feature>
<evidence type="ECO:0000256" key="10">
    <source>
        <dbReference type="ARBA" id="ARBA00022737"/>
    </source>
</evidence>
<keyword evidence="6" id="KW-0997">Cell inner membrane</keyword>
<dbReference type="SUPFAM" id="SSF47384">
    <property type="entry name" value="Homodimeric domain of signal transducing histidine kinase"/>
    <property type="match status" value="1"/>
</dbReference>
<feature type="domain" description="PAC" evidence="19">
    <location>
        <begin position="236"/>
        <end position="287"/>
    </location>
</feature>
<dbReference type="InterPro" id="IPR052162">
    <property type="entry name" value="Sensor_kinase/Photoreceptor"/>
</dbReference>
<evidence type="ECO:0000259" key="16">
    <source>
        <dbReference type="PROSITE" id="PS50046"/>
    </source>
</evidence>
<dbReference type="SUPFAM" id="SSF55785">
    <property type="entry name" value="PYP-like sensor domain (PAS domain)"/>
    <property type="match status" value="6"/>
</dbReference>
<dbReference type="EC" id="2.7.13.3" evidence="4"/>
<dbReference type="PROSITE" id="PS50113">
    <property type="entry name" value="PAC"/>
    <property type="match status" value="3"/>
</dbReference>
<dbReference type="GO" id="GO:0000155">
    <property type="term" value="F:phosphorelay sensor kinase activity"/>
    <property type="evidence" value="ECO:0007669"/>
    <property type="project" value="InterPro"/>
</dbReference>
<dbReference type="GO" id="GO:0005886">
    <property type="term" value="C:plasma membrane"/>
    <property type="evidence" value="ECO:0007669"/>
    <property type="project" value="UniProtKB-SubCell"/>
</dbReference>
<dbReference type="SMART" id="SM00091">
    <property type="entry name" value="PAS"/>
    <property type="match status" value="6"/>
</dbReference>
<dbReference type="PANTHER" id="PTHR43304">
    <property type="entry name" value="PHYTOCHROME-LIKE PROTEIN CPH1"/>
    <property type="match status" value="1"/>
</dbReference>
<dbReference type="FunFam" id="3.30.450.20:FF:000099">
    <property type="entry name" value="Sensory box sensor histidine kinase"/>
    <property type="match status" value="1"/>
</dbReference>
<evidence type="ECO:0000256" key="7">
    <source>
        <dbReference type="ARBA" id="ARBA00022553"/>
    </source>
</evidence>
<evidence type="ECO:0000256" key="2">
    <source>
        <dbReference type="ARBA" id="ARBA00004429"/>
    </source>
</evidence>
<keyword evidence="13" id="KW-1133">Transmembrane helix</keyword>
<dbReference type="CDD" id="cd00082">
    <property type="entry name" value="HisKA"/>
    <property type="match status" value="1"/>
</dbReference>
<dbReference type="InterPro" id="IPR005467">
    <property type="entry name" value="His_kinase_dom"/>
</dbReference>
<dbReference type="InterPro" id="IPR001610">
    <property type="entry name" value="PAC"/>
</dbReference>
<dbReference type="InterPro" id="IPR029016">
    <property type="entry name" value="GAF-like_dom_sf"/>
</dbReference>
<dbReference type="InterPro" id="IPR000700">
    <property type="entry name" value="PAS-assoc_C"/>
</dbReference>
<keyword evidence="5" id="KW-1003">Cell membrane</keyword>
<dbReference type="Gene3D" id="2.10.70.100">
    <property type="match status" value="1"/>
</dbReference>
<dbReference type="CDD" id="cd00130">
    <property type="entry name" value="PAS"/>
    <property type="match status" value="6"/>
</dbReference>
<reference evidence="20" key="1">
    <citation type="journal article" date="2020" name="mSystems">
        <title>Genome- and Community-Level Interaction Insights into Carbon Utilization and Element Cycling Functions of Hydrothermarchaeota in Hydrothermal Sediment.</title>
        <authorList>
            <person name="Zhou Z."/>
            <person name="Liu Y."/>
            <person name="Xu W."/>
            <person name="Pan J."/>
            <person name="Luo Z.H."/>
            <person name="Li M."/>
        </authorList>
    </citation>
    <scope>NUCLEOTIDE SEQUENCE [LARGE SCALE GENOMIC DNA]</scope>
    <source>
        <strain evidence="20">SpSt-418</strain>
    </source>
</reference>
<keyword evidence="11" id="KW-0547">Nucleotide-binding</keyword>
<feature type="domain" description="PAC" evidence="19">
    <location>
        <begin position="620"/>
        <end position="672"/>
    </location>
</feature>
<evidence type="ECO:0000256" key="13">
    <source>
        <dbReference type="ARBA" id="ARBA00022989"/>
    </source>
</evidence>
<dbReference type="PANTHER" id="PTHR43304:SF1">
    <property type="entry name" value="PAC DOMAIN-CONTAINING PROTEIN"/>
    <property type="match status" value="1"/>
</dbReference>
<evidence type="ECO:0000256" key="9">
    <source>
        <dbReference type="ARBA" id="ARBA00022692"/>
    </source>
</evidence>
<dbReference type="InterPro" id="IPR004358">
    <property type="entry name" value="Sig_transdc_His_kin-like_C"/>
</dbReference>
<dbReference type="Pfam" id="PF08448">
    <property type="entry name" value="PAS_4"/>
    <property type="match status" value="1"/>
</dbReference>
<evidence type="ECO:0000313" key="20">
    <source>
        <dbReference type="EMBL" id="HFM98267.1"/>
    </source>
</evidence>
<evidence type="ECO:0000256" key="6">
    <source>
        <dbReference type="ARBA" id="ARBA00022519"/>
    </source>
</evidence>
<protein>
    <recommendedName>
        <fullName evidence="4">histidine kinase</fullName>
        <ecNumber evidence="4">2.7.13.3</ecNumber>
    </recommendedName>
</protein>
<proteinExistence type="inferred from homology"/>
<name>A0A7C3KF13_9CYAN</name>
<evidence type="ECO:0000256" key="3">
    <source>
        <dbReference type="ARBA" id="ARBA00006402"/>
    </source>
</evidence>
<evidence type="ECO:0000256" key="8">
    <source>
        <dbReference type="ARBA" id="ARBA00022679"/>
    </source>
</evidence>
<accession>A0A7C3KF13</accession>
<dbReference type="SMART" id="SM00387">
    <property type="entry name" value="HATPase_c"/>
    <property type="match status" value="1"/>
</dbReference>
<dbReference type="Pfam" id="PF01590">
    <property type="entry name" value="GAF"/>
    <property type="match status" value="2"/>
</dbReference>
<comment type="caution">
    <text evidence="20">The sequence shown here is derived from an EMBL/GenBank/DDBJ whole genome shotgun (WGS) entry which is preliminary data.</text>
</comment>
<keyword evidence="14" id="KW-0902">Two-component regulatory system</keyword>
<dbReference type="InterPro" id="IPR000014">
    <property type="entry name" value="PAS"/>
</dbReference>
<gene>
    <name evidence="20" type="ORF">ENR64_11025</name>
</gene>
<dbReference type="InterPro" id="IPR003594">
    <property type="entry name" value="HATPase_dom"/>
</dbReference>
<dbReference type="InterPro" id="IPR003018">
    <property type="entry name" value="GAF"/>
</dbReference>
<evidence type="ECO:0000256" key="4">
    <source>
        <dbReference type="ARBA" id="ARBA00012438"/>
    </source>
</evidence>
<evidence type="ECO:0000256" key="5">
    <source>
        <dbReference type="ARBA" id="ARBA00022475"/>
    </source>
</evidence>
<dbReference type="SMART" id="SM00388">
    <property type="entry name" value="HisKA"/>
    <property type="match status" value="1"/>
</dbReference>
<keyword evidence="8" id="KW-0808">Transferase</keyword>
<dbReference type="InterPro" id="IPR036097">
    <property type="entry name" value="HisK_dim/P_sf"/>
</dbReference>
<dbReference type="NCBIfam" id="TIGR00229">
    <property type="entry name" value="sensory_box"/>
    <property type="match status" value="6"/>
</dbReference>
<dbReference type="InterPro" id="IPR003661">
    <property type="entry name" value="HisK_dim/P_dom"/>
</dbReference>
<dbReference type="InterPro" id="IPR016132">
    <property type="entry name" value="Phyto_chromo_attachment"/>
</dbReference>
<dbReference type="PROSITE" id="PS50109">
    <property type="entry name" value="HIS_KIN"/>
    <property type="match status" value="1"/>
</dbReference>
<dbReference type="SMART" id="SM00065">
    <property type="entry name" value="GAF"/>
    <property type="match status" value="2"/>
</dbReference>
<keyword evidence="9" id="KW-0812">Transmembrane</keyword>
<dbReference type="PROSITE" id="PS50046">
    <property type="entry name" value="PHYTOCHROME_2"/>
    <property type="match status" value="1"/>
</dbReference>
<dbReference type="SMART" id="SM00086">
    <property type="entry name" value="PAC"/>
    <property type="match status" value="5"/>
</dbReference>
<evidence type="ECO:0000256" key="14">
    <source>
        <dbReference type="ARBA" id="ARBA00023012"/>
    </source>
</evidence>
<dbReference type="Pfam" id="PF02518">
    <property type="entry name" value="HATPase_c"/>
    <property type="match status" value="1"/>
</dbReference>
<keyword evidence="10" id="KW-0677">Repeat</keyword>
<evidence type="ECO:0000259" key="18">
    <source>
        <dbReference type="PROSITE" id="PS50112"/>
    </source>
</evidence>
<feature type="domain" description="PAS" evidence="18">
    <location>
        <begin position="295"/>
        <end position="365"/>
    </location>
</feature>
<dbReference type="EMBL" id="DSRU01000161">
    <property type="protein sequence ID" value="HFM98267.1"/>
    <property type="molecule type" value="Genomic_DNA"/>
</dbReference>
<dbReference type="PROSITE" id="PS50112">
    <property type="entry name" value="PAS"/>
    <property type="match status" value="4"/>
</dbReference>
<comment type="subcellular location">
    <subcellularLocation>
        <location evidence="2">Cell inner membrane</location>
        <topology evidence="2">Multi-pass membrane protein</topology>
    </subcellularLocation>
</comment>
<dbReference type="Gene3D" id="3.30.565.10">
    <property type="entry name" value="Histidine kinase-like ATPase, C-terminal domain"/>
    <property type="match status" value="1"/>
</dbReference>
<dbReference type="SUPFAM" id="SSF55781">
    <property type="entry name" value="GAF domain-like"/>
    <property type="match status" value="2"/>
</dbReference>
<dbReference type="InterPro" id="IPR013656">
    <property type="entry name" value="PAS_4"/>
</dbReference>
<dbReference type="SUPFAM" id="SSF55874">
    <property type="entry name" value="ATPase domain of HSP90 chaperone/DNA topoisomerase II/histidine kinase"/>
    <property type="match status" value="1"/>
</dbReference>
<dbReference type="Pfam" id="PF08447">
    <property type="entry name" value="PAS_3"/>
    <property type="match status" value="4"/>
</dbReference>
<feature type="domain" description="PAC" evidence="19">
    <location>
        <begin position="368"/>
        <end position="420"/>
    </location>
</feature>
<evidence type="ECO:0000256" key="15">
    <source>
        <dbReference type="ARBA" id="ARBA00023136"/>
    </source>
</evidence>
<dbReference type="InterPro" id="IPR036890">
    <property type="entry name" value="HATPase_C_sf"/>
</dbReference>
<dbReference type="FunFam" id="2.10.70.100:FF:000001">
    <property type="entry name" value="Sensory transduction histidine kinase"/>
    <property type="match status" value="1"/>
</dbReference>
<dbReference type="Pfam" id="PF13426">
    <property type="entry name" value="PAS_9"/>
    <property type="match status" value="1"/>
</dbReference>
<dbReference type="Gene3D" id="3.30.450.20">
    <property type="entry name" value="PAS domain"/>
    <property type="match status" value="6"/>
</dbReference>
<keyword evidence="7" id="KW-0597">Phosphoprotein</keyword>
<dbReference type="Gene3D" id="1.10.287.130">
    <property type="match status" value="1"/>
</dbReference>
<comment type="catalytic activity">
    <reaction evidence="1">
        <text>ATP + protein L-histidine = ADP + protein N-phospho-L-histidine.</text>
        <dbReference type="EC" id="2.7.13.3"/>
    </reaction>
</comment>
<evidence type="ECO:0000256" key="12">
    <source>
        <dbReference type="ARBA" id="ARBA00022777"/>
    </source>
</evidence>
<sequence length="1401" mass="161243">MKRVRKALRQFGQIHRCTCQAKQMRRYFNLNPIKSHSSEQNCDRFFALASDILCIAGFDGRFKRLSAACEPILGFSPQQLLDAPFMEFIHLNDQAATADVIKQLVRGERVDHFENRYRCRDGSYKWLEWSGIGVVEEELIYCTARDITLHKQAEEKLQKSKHQYGALIHSLNGIIWEFNLVTQQFEFVSQKAEYVLGYPVEQWSTETGFWENHIHPEDREWVINSCGQFVVQRQEGQLEYRMIAADGSIVWLHDIVSLVLEDDQPTKLRGVLIDISDRKRIEAERLQIEQAFRSSEQRFRTLSQCAPVGIYLANEKGECTYVNDRWSEWTQLASEKAYGLGWADIIHPEDQQRVFDEWNAAIQQKREFVLEYRYLRPDGVTVWVNGRAIALRDETGNISGFIGTVSDITERKQAELARQESEARFQAFMQHIPAAAWISNAAGQMLQANPTWLKMVRLTAAEAIGKTLFDIFPTALAQQYLDNNHWVIQSNQMIEFIESAPLEDGSLGEYLVYKFPIQTGEEYCLVGGVAVDITKLKRTEAALRESEERFRQIAESIREVFWVADIKFTQLFYVSPAYEEIWGRTCESLYQQPKSFVEAIHPEDRARTLLVMEQNRLTGFKHEYRIIQPDGSIRWIWERAFAVNDITGQPYRVVGISQDITERKQAEEALRLADFSFERSAVGAVWIGSDARVLRVNEGACQMLGYSREELQAKYVYEVDPNFLKESWAEHWQTLRQQQTITFTSQLQHKDGSLVPIETTLNYLEFNGKEYNFAFARDISQRLAIEAELRQQTERERLVKEITHHIRQSLNLDEILNTTVTEVQQFLQTDRVVICQFNPDWSGTIVAEKRKVTHPSMLGQVICEPGLTQHEYAIYQAGEISAIADLKSANVQPSYHEFLTHFEVQASLVVPILHEKTLWGLLIAYHCASPRTWQNWETRLLSQLAEQLAITIQQAELHQQVQQLNALLETQVQERTLELRQALNFEALLKRITDKVRDSLDETQILQTAVQELGRGLSVQCCDTALYDFEAELSTITCEYITSDITPIQNLTFPFSNLAEVHEQLLQGRPVQFCALLMPHPRRCGNIFRWAILSCPLMDDQGVLGDLWLFRGCEDSFSEAEIRLVEQVANQCAIALRQSRLYQISQAQVVELEQLNQLKDDFLSTVSHELRTPMSNMRMAIQMLEISLPTRDISDAHGDRITRYFNILKNECRRETNLINNLLDLTRLDAGTDPLNLVTIDLPVWLAQMIEPFEGRVHNQNQQLHLKITSSLPPITTEIAYLEHILTELLNNACKYTPPHEKIYVSASIEATTNTEATPNTDILQIEVTNSGVEIPKQELSRVFEKFYRIPKNDPWKHGGTGLGLALVKRLVERLHGTIEVSSKQSQTTFTIRLPLLPAPN</sequence>
<feature type="domain" description="PAS" evidence="18">
    <location>
        <begin position="546"/>
        <end position="605"/>
    </location>
</feature>
<keyword evidence="12" id="KW-0418">Kinase</keyword>